<evidence type="ECO:0000256" key="1">
    <source>
        <dbReference type="ARBA" id="ARBA00004123"/>
    </source>
</evidence>
<gene>
    <name evidence="7" type="ORF">OsJ_36180</name>
</gene>
<reference evidence="7" key="2">
    <citation type="submission" date="2008-12" db="EMBL/GenBank/DDBJ databases">
        <title>Improved gene annotation of the rice (Oryza sativa) genomes.</title>
        <authorList>
            <person name="Wang J."/>
            <person name="Li R."/>
            <person name="Fan W."/>
            <person name="Huang Q."/>
            <person name="Zhang J."/>
            <person name="Zhou Y."/>
            <person name="Hu Y."/>
            <person name="Zi S."/>
            <person name="Li J."/>
            <person name="Ni P."/>
            <person name="Zheng H."/>
            <person name="Zhang Y."/>
            <person name="Zhao M."/>
            <person name="Hao Q."/>
            <person name="McDermott J."/>
            <person name="Samudrala R."/>
            <person name="Kristiansen K."/>
            <person name="Wong G.K.-S."/>
        </authorList>
    </citation>
    <scope>NUCLEOTIDE SEQUENCE</scope>
</reference>
<dbReference type="Pfam" id="PF05699">
    <property type="entry name" value="Dimer_Tnp_hAT"/>
    <property type="match status" value="1"/>
</dbReference>
<keyword evidence="2" id="KW-0479">Metal-binding</keyword>
<dbReference type="EMBL" id="CM000149">
    <property type="protein sequence ID" value="EAZ20571.1"/>
    <property type="molecule type" value="Genomic_DNA"/>
</dbReference>
<dbReference type="InterPro" id="IPR052035">
    <property type="entry name" value="ZnF_BED_domain_contain"/>
</dbReference>
<dbReference type="GO" id="GO:0008270">
    <property type="term" value="F:zinc ion binding"/>
    <property type="evidence" value="ECO:0007669"/>
    <property type="project" value="UniProtKB-KW"/>
</dbReference>
<name>A0A8J8XYZ5_ORYSJ</name>
<evidence type="ECO:0000313" key="7">
    <source>
        <dbReference type="EMBL" id="EAZ20571.1"/>
    </source>
</evidence>
<keyword evidence="4" id="KW-0862">Zinc</keyword>
<sequence>MAILEPNFQCYIGGYVVHQRCIYHTINLIVQAEHDQTLDGENVDLLEWWKEKERTLCVQAQFERDIILVLASAMSSEHAFSEVGRIIDEQRSCVAPETVEAIYCLKDWMDADVIYCLKDWMDADARTQHRLEDTEIADAAADALTEFGINTDGNGANQN</sequence>
<keyword evidence="5" id="KW-0539">Nucleus</keyword>
<proteinExistence type="predicted"/>
<dbReference type="InterPro" id="IPR012337">
    <property type="entry name" value="RNaseH-like_sf"/>
</dbReference>
<protein>
    <recommendedName>
        <fullName evidence="6">HAT C-terminal dimerisation domain-containing protein</fullName>
    </recommendedName>
</protein>
<dbReference type="GO" id="GO:0005634">
    <property type="term" value="C:nucleus"/>
    <property type="evidence" value="ECO:0007669"/>
    <property type="project" value="UniProtKB-SubCell"/>
</dbReference>
<comment type="subcellular location">
    <subcellularLocation>
        <location evidence="1">Nucleus</location>
    </subcellularLocation>
</comment>
<accession>A0A8J8XYZ5</accession>
<dbReference type="InterPro" id="IPR008906">
    <property type="entry name" value="HATC_C_dom"/>
</dbReference>
<dbReference type="PANTHER" id="PTHR46481:SF10">
    <property type="entry name" value="ZINC FINGER BED DOMAIN-CONTAINING PROTEIN 39"/>
    <property type="match status" value="1"/>
</dbReference>
<keyword evidence="3" id="KW-0863">Zinc-finger</keyword>
<organism evidence="7">
    <name type="scientific">Oryza sativa subsp. japonica</name>
    <name type="common">Rice</name>
    <dbReference type="NCBI Taxonomy" id="39947"/>
    <lineage>
        <taxon>Eukaryota</taxon>
        <taxon>Viridiplantae</taxon>
        <taxon>Streptophyta</taxon>
        <taxon>Embryophyta</taxon>
        <taxon>Tracheophyta</taxon>
        <taxon>Spermatophyta</taxon>
        <taxon>Magnoliopsida</taxon>
        <taxon>Liliopsida</taxon>
        <taxon>Poales</taxon>
        <taxon>Poaceae</taxon>
        <taxon>BOP clade</taxon>
        <taxon>Oryzoideae</taxon>
        <taxon>Oryzeae</taxon>
        <taxon>Oryzinae</taxon>
        <taxon>Oryza</taxon>
        <taxon>Oryza sativa</taxon>
    </lineage>
</organism>
<evidence type="ECO:0000256" key="3">
    <source>
        <dbReference type="ARBA" id="ARBA00022771"/>
    </source>
</evidence>
<dbReference type="GO" id="GO:0046983">
    <property type="term" value="F:protein dimerization activity"/>
    <property type="evidence" value="ECO:0007669"/>
    <property type="project" value="InterPro"/>
</dbReference>
<dbReference type="PANTHER" id="PTHR46481">
    <property type="entry name" value="ZINC FINGER BED DOMAIN-CONTAINING PROTEIN 4"/>
    <property type="match status" value="1"/>
</dbReference>
<evidence type="ECO:0000256" key="2">
    <source>
        <dbReference type="ARBA" id="ARBA00022723"/>
    </source>
</evidence>
<dbReference type="AlphaFoldDB" id="A0A8J8XYZ5"/>
<reference evidence="7" key="1">
    <citation type="journal article" date="2005" name="PLoS Biol.">
        <title>The genomes of Oryza sativa: a history of duplications.</title>
        <authorList>
            <person name="Yu J."/>
            <person name="Wang J."/>
            <person name="Lin W."/>
            <person name="Li S."/>
            <person name="Li H."/>
            <person name="Zhou J."/>
            <person name="Ni P."/>
            <person name="Dong W."/>
            <person name="Hu S."/>
            <person name="Zeng C."/>
            <person name="Zhang J."/>
            <person name="Zhang Y."/>
            <person name="Li R."/>
            <person name="Xu Z."/>
            <person name="Li S."/>
            <person name="Li X."/>
            <person name="Zheng H."/>
            <person name="Cong L."/>
            <person name="Lin L."/>
            <person name="Yin J."/>
            <person name="Geng J."/>
            <person name="Li G."/>
            <person name="Shi J."/>
            <person name="Liu J."/>
            <person name="Lv H."/>
            <person name="Li J."/>
            <person name="Wang J."/>
            <person name="Deng Y."/>
            <person name="Ran L."/>
            <person name="Shi X."/>
            <person name="Wang X."/>
            <person name="Wu Q."/>
            <person name="Li C."/>
            <person name="Ren X."/>
            <person name="Wang J."/>
            <person name="Wang X."/>
            <person name="Li D."/>
            <person name="Liu D."/>
            <person name="Zhang X."/>
            <person name="Ji Z."/>
            <person name="Zhao W."/>
            <person name="Sun Y."/>
            <person name="Zhang Z."/>
            <person name="Bao J."/>
            <person name="Han Y."/>
            <person name="Dong L."/>
            <person name="Ji J."/>
            <person name="Chen P."/>
            <person name="Wu S."/>
            <person name="Liu J."/>
            <person name="Xiao Y."/>
            <person name="Bu D."/>
            <person name="Tan J."/>
            <person name="Yang L."/>
            <person name="Ye C."/>
            <person name="Zhang J."/>
            <person name="Xu J."/>
            <person name="Zhou Y."/>
            <person name="Yu Y."/>
            <person name="Zhang B."/>
            <person name="Zhuang S."/>
            <person name="Wei H."/>
            <person name="Liu B."/>
            <person name="Lei M."/>
            <person name="Yu H."/>
            <person name="Li Y."/>
            <person name="Xu H."/>
            <person name="Wei S."/>
            <person name="He X."/>
            <person name="Fang L."/>
            <person name="Zhang Z."/>
            <person name="Zhang Y."/>
            <person name="Huang X."/>
            <person name="Su Z."/>
            <person name="Tong W."/>
            <person name="Li J."/>
            <person name="Tong Z."/>
            <person name="Li S."/>
            <person name="Ye J."/>
            <person name="Wang L."/>
            <person name="Fang L."/>
            <person name="Lei T."/>
            <person name="Chen C."/>
            <person name="Chen H."/>
            <person name="Xu Z."/>
            <person name="Li H."/>
            <person name="Huang H."/>
            <person name="Zhang F."/>
            <person name="Xu H."/>
            <person name="Li N."/>
            <person name="Zhao C."/>
            <person name="Li S."/>
            <person name="Dong L."/>
            <person name="Huang Y."/>
            <person name="Li L."/>
            <person name="Xi Y."/>
            <person name="Qi Q."/>
            <person name="Li W."/>
            <person name="Zhang B."/>
            <person name="Hu W."/>
            <person name="Zhang Y."/>
            <person name="Tian X."/>
            <person name="Jiao Y."/>
            <person name="Liang X."/>
            <person name="Jin J."/>
            <person name="Gao L."/>
            <person name="Zheng W."/>
            <person name="Hao B."/>
            <person name="Liu S."/>
            <person name="Wang W."/>
            <person name="Yuan L."/>
            <person name="Cao M."/>
            <person name="McDermott J."/>
            <person name="Samudrala R."/>
            <person name="Wang J."/>
            <person name="Wong G.K."/>
            <person name="Yang H."/>
        </authorList>
    </citation>
    <scope>NUCLEOTIDE SEQUENCE [LARGE SCALE GENOMIC DNA]</scope>
</reference>
<evidence type="ECO:0000256" key="4">
    <source>
        <dbReference type="ARBA" id="ARBA00022833"/>
    </source>
</evidence>
<evidence type="ECO:0000259" key="6">
    <source>
        <dbReference type="Pfam" id="PF05699"/>
    </source>
</evidence>
<evidence type="ECO:0000256" key="5">
    <source>
        <dbReference type="ARBA" id="ARBA00023242"/>
    </source>
</evidence>
<dbReference type="SUPFAM" id="SSF53098">
    <property type="entry name" value="Ribonuclease H-like"/>
    <property type="match status" value="1"/>
</dbReference>
<feature type="domain" description="HAT C-terminal dimerisation" evidence="6">
    <location>
        <begin position="40"/>
        <end position="109"/>
    </location>
</feature>
<dbReference type="Proteomes" id="UP000007752">
    <property type="component" value="Chromosome 12"/>
</dbReference>